<organism evidence="1 2">
    <name type="scientific">Acuticoccus sediminis</name>
    <dbReference type="NCBI Taxonomy" id="2184697"/>
    <lineage>
        <taxon>Bacteria</taxon>
        <taxon>Pseudomonadati</taxon>
        <taxon>Pseudomonadota</taxon>
        <taxon>Alphaproteobacteria</taxon>
        <taxon>Hyphomicrobiales</taxon>
        <taxon>Amorphaceae</taxon>
        <taxon>Acuticoccus</taxon>
    </lineage>
</organism>
<name>A0A8B2NN86_9HYPH</name>
<comment type="caution">
    <text evidence="1">The sequence shown here is derived from an EMBL/GenBank/DDBJ whole genome shotgun (WGS) entry which is preliminary data.</text>
</comment>
<dbReference type="OrthoDB" id="8099806at2"/>
<evidence type="ECO:0008006" key="3">
    <source>
        <dbReference type="Google" id="ProtNLM"/>
    </source>
</evidence>
<dbReference type="RefSeq" id="WP_111347736.1">
    <property type="nucleotide sequence ID" value="NZ_QHHQ01000003.1"/>
</dbReference>
<evidence type="ECO:0000313" key="1">
    <source>
        <dbReference type="EMBL" id="RAI01127.1"/>
    </source>
</evidence>
<accession>A0A8B2NN86</accession>
<evidence type="ECO:0000313" key="2">
    <source>
        <dbReference type="Proteomes" id="UP000249590"/>
    </source>
</evidence>
<dbReference type="EMBL" id="QHHQ01000003">
    <property type="protein sequence ID" value="RAI01127.1"/>
    <property type="molecule type" value="Genomic_DNA"/>
</dbReference>
<dbReference type="Proteomes" id="UP000249590">
    <property type="component" value="Unassembled WGS sequence"/>
</dbReference>
<reference evidence="1 2" key="1">
    <citation type="submission" date="2018-05" db="EMBL/GenBank/DDBJ databases">
        <title>Acuticoccus sediminis sp. nov., isolated from deep-sea sediment of Indian Ocean.</title>
        <authorList>
            <person name="Liu X."/>
            <person name="Lai Q."/>
            <person name="Du Y."/>
            <person name="Sun F."/>
            <person name="Zhang X."/>
            <person name="Wang S."/>
            <person name="Shao Z."/>
        </authorList>
    </citation>
    <scope>NUCLEOTIDE SEQUENCE [LARGE SCALE GENOMIC DNA]</scope>
    <source>
        <strain evidence="1 2">PTG4-2</strain>
    </source>
</reference>
<proteinExistence type="predicted"/>
<dbReference type="AlphaFoldDB" id="A0A8B2NN86"/>
<dbReference type="Pfam" id="PF07750">
    <property type="entry name" value="GcrA"/>
    <property type="match status" value="1"/>
</dbReference>
<keyword evidence="2" id="KW-1185">Reference proteome</keyword>
<protein>
    <recommendedName>
        <fullName evidence="3">GcrA cell cycle regulator</fullName>
    </recommendedName>
</protein>
<gene>
    <name evidence="1" type="ORF">DLJ53_18090</name>
</gene>
<sequence length="206" mass="22097">MNAPTNVNWTLLTPSEKTEIVKKGIRQGLSASKIAEPLGISRNAIIGVANRAGLSFGLKFVHRAGRVQKVARAAAGQAKAAPQKAVVAQKVPPIPKVTPAPPLQKIEPAPVVASDPVPMTSGVAFMDLSHRSCRAPLWGQYPPVSIDDFRFCGAKTIEEGSYCAEHHKRFHQAIHSTRIKPPSETRGVSKTAVMDAVLSAVGSRRW</sequence>
<dbReference type="InterPro" id="IPR011681">
    <property type="entry name" value="GcrA"/>
</dbReference>